<proteinExistence type="predicted"/>
<dbReference type="Proteomes" id="UP000199001">
    <property type="component" value="Unassembled WGS sequence"/>
</dbReference>
<feature type="region of interest" description="Disordered" evidence="1">
    <location>
        <begin position="286"/>
        <end position="307"/>
    </location>
</feature>
<evidence type="ECO:0000256" key="1">
    <source>
        <dbReference type="SAM" id="MobiDB-lite"/>
    </source>
</evidence>
<reference evidence="3" key="1">
    <citation type="submission" date="2016-06" db="EMBL/GenBank/DDBJ databases">
        <authorList>
            <person name="Varghese N."/>
            <person name="Submissions Spin"/>
        </authorList>
    </citation>
    <scope>NUCLEOTIDE SEQUENCE [LARGE SCALE GENOMIC DNA]</scope>
    <source>
        <strain evidence="3">DSM 43903</strain>
    </source>
</reference>
<name>A0A1C6V6R9_9ACTN</name>
<accession>A0A1C6V6R9</accession>
<dbReference type="RefSeq" id="WP_245724728.1">
    <property type="nucleotide sequence ID" value="NZ_FMHZ01000002.1"/>
</dbReference>
<dbReference type="EMBL" id="FMHZ01000002">
    <property type="protein sequence ID" value="SCL61985.1"/>
    <property type="molecule type" value="Genomic_DNA"/>
</dbReference>
<sequence>MHAHLSPAGPRGRDRRPTPGGDAGTPARPTPGGDAARTSARPTPGGDAGTPARPTHRLAGPLALALPALLVACTADRPAAPPPPTPTPAAAGMDAARDELAALAAAAQDRRLVANYTLRAPDAPDRTVVVTSANDGTWRVDIPGGALGGTADVSFAATTDGLYQCALPSAARPEPPSCVRLGDPDDAVPRRLDPRVQHPFTDWLDVLTDRRAPLAVSPAQPPPGASGTCYSVETTSASINAPLDVGIYCYDRDGTPTAVRTAAGTLILAGTPAPAPATVQLAGPVVDREPLGTAAPEPADSASAATP</sequence>
<feature type="compositionally biased region" description="Low complexity" evidence="1">
    <location>
        <begin position="293"/>
        <end position="307"/>
    </location>
</feature>
<dbReference type="STRING" id="47855.GA0070606_3540"/>
<evidence type="ECO:0000313" key="2">
    <source>
        <dbReference type="EMBL" id="SCL61985.1"/>
    </source>
</evidence>
<evidence type="ECO:0000313" key="3">
    <source>
        <dbReference type="Proteomes" id="UP000199001"/>
    </source>
</evidence>
<organism evidence="2 3">
    <name type="scientific">Micromonospora citrea</name>
    <dbReference type="NCBI Taxonomy" id="47855"/>
    <lineage>
        <taxon>Bacteria</taxon>
        <taxon>Bacillati</taxon>
        <taxon>Actinomycetota</taxon>
        <taxon>Actinomycetes</taxon>
        <taxon>Micromonosporales</taxon>
        <taxon>Micromonosporaceae</taxon>
        <taxon>Micromonospora</taxon>
    </lineage>
</organism>
<keyword evidence="3" id="KW-1185">Reference proteome</keyword>
<gene>
    <name evidence="2" type="ORF">GA0070606_3540</name>
</gene>
<dbReference type="AlphaFoldDB" id="A0A1C6V6R9"/>
<feature type="region of interest" description="Disordered" evidence="1">
    <location>
        <begin position="1"/>
        <end position="56"/>
    </location>
</feature>
<protein>
    <submittedName>
        <fullName evidence="2">Uncharacterized protein</fullName>
    </submittedName>
</protein>